<dbReference type="EMBL" id="UYJE01002794">
    <property type="protein sequence ID" value="VDI13737.1"/>
    <property type="molecule type" value="Genomic_DNA"/>
</dbReference>
<evidence type="ECO:0000313" key="3">
    <source>
        <dbReference type="Proteomes" id="UP000596742"/>
    </source>
</evidence>
<dbReference type="AlphaFoldDB" id="A0A8B6D422"/>
<keyword evidence="3" id="KW-1185">Reference proteome</keyword>
<comment type="caution">
    <text evidence="2">The sequence shown here is derived from an EMBL/GenBank/DDBJ whole genome shotgun (WGS) entry which is preliminary data.</text>
</comment>
<dbReference type="Proteomes" id="UP000596742">
    <property type="component" value="Unassembled WGS sequence"/>
</dbReference>
<protein>
    <submittedName>
        <fullName evidence="2">Uncharacterized protein</fullName>
    </submittedName>
</protein>
<feature type="compositionally biased region" description="Basic and acidic residues" evidence="1">
    <location>
        <begin position="49"/>
        <end position="69"/>
    </location>
</feature>
<organism evidence="2 3">
    <name type="scientific">Mytilus galloprovincialis</name>
    <name type="common">Mediterranean mussel</name>
    <dbReference type="NCBI Taxonomy" id="29158"/>
    <lineage>
        <taxon>Eukaryota</taxon>
        <taxon>Metazoa</taxon>
        <taxon>Spiralia</taxon>
        <taxon>Lophotrochozoa</taxon>
        <taxon>Mollusca</taxon>
        <taxon>Bivalvia</taxon>
        <taxon>Autobranchia</taxon>
        <taxon>Pteriomorphia</taxon>
        <taxon>Mytilida</taxon>
        <taxon>Mytiloidea</taxon>
        <taxon>Mytilidae</taxon>
        <taxon>Mytilinae</taxon>
        <taxon>Mytilus</taxon>
    </lineage>
</organism>
<proteinExistence type="predicted"/>
<feature type="region of interest" description="Disordered" evidence="1">
    <location>
        <begin position="40"/>
        <end position="69"/>
    </location>
</feature>
<gene>
    <name evidence="2" type="ORF">MGAL_10B068937</name>
</gene>
<name>A0A8B6D422_MYTGA</name>
<evidence type="ECO:0000256" key="1">
    <source>
        <dbReference type="SAM" id="MobiDB-lite"/>
    </source>
</evidence>
<accession>A0A8B6D422</accession>
<evidence type="ECO:0000313" key="2">
    <source>
        <dbReference type="EMBL" id="VDI13737.1"/>
    </source>
</evidence>
<sequence>MSEIYLKTSEDILGYKNKERKEWISEKTWALIMERKLLKSKTNQATGEQQERTKDLYNSKEKEVKKNAKADKKAYIDKIAEEAENASKVGDMRKLYNITKQLSGRVNTNSTHIKDKDGDHNPVYEAPHAHFTSATHWPPQDEAEESYLETTSNCDEHLHAMR</sequence>
<reference evidence="2" key="1">
    <citation type="submission" date="2018-11" db="EMBL/GenBank/DDBJ databases">
        <authorList>
            <person name="Alioto T."/>
            <person name="Alioto T."/>
        </authorList>
    </citation>
    <scope>NUCLEOTIDE SEQUENCE</scope>
</reference>
<feature type="region of interest" description="Disordered" evidence="1">
    <location>
        <begin position="131"/>
        <end position="162"/>
    </location>
</feature>